<comment type="caution">
    <text evidence="3">The sequence shown here is derived from an EMBL/GenBank/DDBJ whole genome shotgun (WGS) entry which is preliminary data.</text>
</comment>
<evidence type="ECO:0000256" key="1">
    <source>
        <dbReference type="SAM" id="MobiDB-lite"/>
    </source>
</evidence>
<keyword evidence="2" id="KW-0472">Membrane</keyword>
<gene>
    <name evidence="3" type="ORF">SEMRO_607_G174700.1</name>
</gene>
<evidence type="ECO:0000256" key="2">
    <source>
        <dbReference type="SAM" id="Phobius"/>
    </source>
</evidence>
<protein>
    <submittedName>
        <fullName evidence="3">Uncharacterized protein</fullName>
    </submittedName>
</protein>
<keyword evidence="2" id="KW-1133">Transmembrane helix</keyword>
<keyword evidence="2" id="KW-0812">Transmembrane</keyword>
<name>A0A9N8E6W3_9STRA</name>
<accession>A0A9N8E6W3</accession>
<feature type="transmembrane region" description="Helical" evidence="2">
    <location>
        <begin position="20"/>
        <end position="40"/>
    </location>
</feature>
<feature type="region of interest" description="Disordered" evidence="1">
    <location>
        <begin position="66"/>
        <end position="85"/>
    </location>
</feature>
<keyword evidence="4" id="KW-1185">Reference proteome</keyword>
<dbReference type="Proteomes" id="UP001153069">
    <property type="component" value="Unassembled WGS sequence"/>
</dbReference>
<proteinExistence type="predicted"/>
<evidence type="ECO:0000313" key="4">
    <source>
        <dbReference type="Proteomes" id="UP001153069"/>
    </source>
</evidence>
<dbReference type="EMBL" id="CAICTM010000606">
    <property type="protein sequence ID" value="CAB9513706.1"/>
    <property type="molecule type" value="Genomic_DNA"/>
</dbReference>
<organism evidence="3 4">
    <name type="scientific">Seminavis robusta</name>
    <dbReference type="NCBI Taxonomy" id="568900"/>
    <lineage>
        <taxon>Eukaryota</taxon>
        <taxon>Sar</taxon>
        <taxon>Stramenopiles</taxon>
        <taxon>Ochrophyta</taxon>
        <taxon>Bacillariophyta</taxon>
        <taxon>Bacillariophyceae</taxon>
        <taxon>Bacillariophycidae</taxon>
        <taxon>Naviculales</taxon>
        <taxon>Naviculaceae</taxon>
        <taxon>Seminavis</taxon>
    </lineage>
</organism>
<evidence type="ECO:0000313" key="3">
    <source>
        <dbReference type="EMBL" id="CAB9513706.1"/>
    </source>
</evidence>
<dbReference type="AlphaFoldDB" id="A0A9N8E6W3"/>
<reference evidence="3" key="1">
    <citation type="submission" date="2020-06" db="EMBL/GenBank/DDBJ databases">
        <authorList>
            <consortium name="Plant Systems Biology data submission"/>
        </authorList>
    </citation>
    <scope>NUCLEOTIDE SEQUENCE</scope>
    <source>
        <strain evidence="3">D6</strain>
    </source>
</reference>
<sequence>MKAAESFNVPLNNWALDTSSVTAMGGYLIPCCSVFFVSPLNDATLMDSSRLQKEFSVSGWQLHCHDHAATGPRRPPPSSSVVSSDGGGRWILQHPLNSHARTIRYEEWPFTLLAPLL</sequence>